<dbReference type="AlphaFoldDB" id="A0A7J3Z8A6"/>
<evidence type="ECO:0000259" key="1">
    <source>
        <dbReference type="Pfam" id="PF01863"/>
    </source>
</evidence>
<proteinExistence type="predicted"/>
<dbReference type="CDD" id="cd07344">
    <property type="entry name" value="M48_yhfN_like"/>
    <property type="match status" value="1"/>
</dbReference>
<dbReference type="PANTHER" id="PTHR30399">
    <property type="entry name" value="UNCHARACTERIZED PROTEIN YGJP"/>
    <property type="match status" value="1"/>
</dbReference>
<reference evidence="2" key="1">
    <citation type="journal article" date="2020" name="mSystems">
        <title>Genome- and Community-Level Interaction Insights into Carbon Utilization and Element Cycling Functions of Hydrothermarchaeota in Hydrothermal Sediment.</title>
        <authorList>
            <person name="Zhou Z."/>
            <person name="Liu Y."/>
            <person name="Xu W."/>
            <person name="Pan J."/>
            <person name="Luo Z.H."/>
            <person name="Li M."/>
        </authorList>
    </citation>
    <scope>NUCLEOTIDE SEQUENCE [LARGE SCALE GENOMIC DNA]</scope>
    <source>
        <strain evidence="2">SpSt-1105</strain>
    </source>
</reference>
<dbReference type="InterPro" id="IPR053136">
    <property type="entry name" value="UTP_pyrophosphatase-like"/>
</dbReference>
<feature type="domain" description="YgjP-like metallopeptidase" evidence="1">
    <location>
        <begin position="74"/>
        <end position="173"/>
    </location>
</feature>
<accession>A0A7J3Z8A6</accession>
<evidence type="ECO:0000313" key="2">
    <source>
        <dbReference type="EMBL" id="HHQ51006.1"/>
    </source>
</evidence>
<dbReference type="InterPro" id="IPR002725">
    <property type="entry name" value="YgjP-like_metallopeptidase"/>
</dbReference>
<dbReference type="PANTHER" id="PTHR30399:SF1">
    <property type="entry name" value="UTP PYROPHOSPHATASE"/>
    <property type="match status" value="1"/>
</dbReference>
<dbReference type="Pfam" id="PF01863">
    <property type="entry name" value="YgjP-like"/>
    <property type="match status" value="1"/>
</dbReference>
<dbReference type="Gene3D" id="3.30.2010.10">
    <property type="entry name" value="Metalloproteases ('zincins'), catalytic domain"/>
    <property type="match status" value="1"/>
</dbReference>
<name>A0A7J3Z8A6_9CREN</name>
<sequence>MSRESKWMIVVKRSRSTGVKLEVKPWGVLITLPEGVGPGEAARIIEGYVVWIEKKYSELLEAIERSKNIELLERSKAEFKRLLKEIVEQAAREVLGVNPCRVVVREMKTRWAGCSLKGTITVNSLAIHLPEHLIAYIVYHEICHLIEPRHNKAFLECLRKRYPNYKELEKELLAHEIKLGLMSDS</sequence>
<dbReference type="EMBL" id="DRYQ01000093">
    <property type="protein sequence ID" value="HHQ51006.1"/>
    <property type="molecule type" value="Genomic_DNA"/>
</dbReference>
<protein>
    <submittedName>
        <fullName evidence="2">M48 family peptidase</fullName>
    </submittedName>
</protein>
<comment type="caution">
    <text evidence="2">The sequence shown here is derived from an EMBL/GenBank/DDBJ whole genome shotgun (WGS) entry which is preliminary data.</text>
</comment>
<gene>
    <name evidence="2" type="ORF">ENM66_06630</name>
</gene>
<organism evidence="2">
    <name type="scientific">Ignisphaera aggregans</name>
    <dbReference type="NCBI Taxonomy" id="334771"/>
    <lineage>
        <taxon>Archaea</taxon>
        <taxon>Thermoproteota</taxon>
        <taxon>Thermoprotei</taxon>
        <taxon>Desulfurococcales</taxon>
        <taxon>Desulfurococcaceae</taxon>
        <taxon>Ignisphaera</taxon>
    </lineage>
</organism>